<name>A0A6G1D0P9_9ORYZ</name>
<gene>
    <name evidence="1" type="ORF">E2562_009655</name>
</gene>
<keyword evidence="2" id="KW-1185">Reference proteome</keyword>
<organism evidence="1 2">
    <name type="scientific">Oryza meyeriana var. granulata</name>
    <dbReference type="NCBI Taxonomy" id="110450"/>
    <lineage>
        <taxon>Eukaryota</taxon>
        <taxon>Viridiplantae</taxon>
        <taxon>Streptophyta</taxon>
        <taxon>Embryophyta</taxon>
        <taxon>Tracheophyta</taxon>
        <taxon>Spermatophyta</taxon>
        <taxon>Magnoliopsida</taxon>
        <taxon>Liliopsida</taxon>
        <taxon>Poales</taxon>
        <taxon>Poaceae</taxon>
        <taxon>BOP clade</taxon>
        <taxon>Oryzoideae</taxon>
        <taxon>Oryzeae</taxon>
        <taxon>Oryzinae</taxon>
        <taxon>Oryza</taxon>
        <taxon>Oryza meyeriana</taxon>
    </lineage>
</organism>
<protein>
    <submittedName>
        <fullName evidence="1">Uncharacterized protein</fullName>
    </submittedName>
</protein>
<dbReference type="PROSITE" id="PS51257">
    <property type="entry name" value="PROKAR_LIPOPROTEIN"/>
    <property type="match status" value="1"/>
</dbReference>
<proteinExistence type="predicted"/>
<dbReference type="Proteomes" id="UP000479710">
    <property type="component" value="Unassembled WGS sequence"/>
</dbReference>
<dbReference type="EMBL" id="SPHZ02000007">
    <property type="protein sequence ID" value="KAF0906278.1"/>
    <property type="molecule type" value="Genomic_DNA"/>
</dbReference>
<evidence type="ECO:0000313" key="1">
    <source>
        <dbReference type="EMBL" id="KAF0906278.1"/>
    </source>
</evidence>
<dbReference type="AlphaFoldDB" id="A0A6G1D0P9"/>
<evidence type="ECO:0000313" key="2">
    <source>
        <dbReference type="Proteomes" id="UP000479710"/>
    </source>
</evidence>
<sequence>MTSATRLPTLPQPITPITVGCPYGSRVKVEIEPMPMQVEVELKKAWDWCWHRSSIGQCLSEVKRGARAT</sequence>
<comment type="caution">
    <text evidence="1">The sequence shown here is derived from an EMBL/GenBank/DDBJ whole genome shotgun (WGS) entry which is preliminary data.</text>
</comment>
<reference evidence="1 2" key="1">
    <citation type="submission" date="2019-11" db="EMBL/GenBank/DDBJ databases">
        <title>Whole genome sequence of Oryza granulata.</title>
        <authorList>
            <person name="Li W."/>
        </authorList>
    </citation>
    <scope>NUCLEOTIDE SEQUENCE [LARGE SCALE GENOMIC DNA]</scope>
    <source>
        <strain evidence="2">cv. Menghai</strain>
        <tissue evidence="1">Leaf</tissue>
    </source>
</reference>
<accession>A0A6G1D0P9</accession>